<dbReference type="EMBL" id="LWDV01000007">
    <property type="protein sequence ID" value="OCL27626.1"/>
    <property type="molecule type" value="Genomic_DNA"/>
</dbReference>
<protein>
    <submittedName>
        <fullName evidence="1">Acylneuraminate cytidylyltransferase</fullName>
    </submittedName>
</protein>
<gene>
    <name evidence="1" type="ORF">U472_03485</name>
</gene>
<dbReference type="OrthoDB" id="9805604at2"/>
<accession>A0A1C0AB92</accession>
<dbReference type="InterPro" id="IPR003329">
    <property type="entry name" value="Cytidylyl_trans"/>
</dbReference>
<reference evidence="1 2" key="2">
    <citation type="submission" date="2016-08" db="EMBL/GenBank/DDBJ databases">
        <title>Orenia metallireducens sp. nov. strain Z6, a Novel Metal-reducing Firmicute from the Deep Subsurface.</title>
        <authorList>
            <person name="Maxim B.I."/>
            <person name="Kenneth K."/>
            <person name="Flynn T.M."/>
            <person name="Oloughlin E.J."/>
            <person name="Locke R.A."/>
            <person name="Weber J.R."/>
            <person name="Egan S.M."/>
            <person name="Mackie R.I."/>
            <person name="Cann I.K."/>
        </authorList>
    </citation>
    <scope>NUCLEOTIDE SEQUENCE [LARGE SCALE GENOMIC DNA]</scope>
    <source>
        <strain evidence="1 2">Z6</strain>
    </source>
</reference>
<dbReference type="InterPro" id="IPR029044">
    <property type="entry name" value="Nucleotide-diphossugar_trans"/>
</dbReference>
<dbReference type="Gene3D" id="3.90.550.10">
    <property type="entry name" value="Spore Coat Polysaccharide Biosynthesis Protein SpsA, Chain A"/>
    <property type="match status" value="1"/>
</dbReference>
<dbReference type="PANTHER" id="PTHR21485:SF6">
    <property type="entry name" value="N-ACYLNEURAMINATE CYTIDYLYLTRANSFERASE-RELATED"/>
    <property type="match status" value="1"/>
</dbReference>
<organism evidence="1 2">
    <name type="scientific">Orenia metallireducens</name>
    <dbReference type="NCBI Taxonomy" id="1413210"/>
    <lineage>
        <taxon>Bacteria</taxon>
        <taxon>Bacillati</taxon>
        <taxon>Bacillota</taxon>
        <taxon>Clostridia</taxon>
        <taxon>Halanaerobiales</taxon>
        <taxon>Halobacteroidaceae</taxon>
        <taxon>Orenia</taxon>
    </lineage>
</organism>
<evidence type="ECO:0000313" key="2">
    <source>
        <dbReference type="Proteomes" id="UP000093514"/>
    </source>
</evidence>
<dbReference type="AlphaFoldDB" id="A0A1C0AB92"/>
<dbReference type="InterPro" id="IPR050793">
    <property type="entry name" value="CMP-NeuNAc_synthase"/>
</dbReference>
<keyword evidence="1" id="KW-0808">Transferase</keyword>
<name>A0A1C0AB92_9FIRM</name>
<dbReference type="SUPFAM" id="SSF53448">
    <property type="entry name" value="Nucleotide-diphospho-sugar transferases"/>
    <property type="match status" value="1"/>
</dbReference>
<evidence type="ECO:0000313" key="1">
    <source>
        <dbReference type="EMBL" id="OCL27626.1"/>
    </source>
</evidence>
<keyword evidence="2" id="KW-1185">Reference proteome</keyword>
<reference evidence="2" key="1">
    <citation type="submission" date="2016-07" db="EMBL/GenBank/DDBJ databases">
        <authorList>
            <person name="Florea S."/>
            <person name="Webb J.S."/>
            <person name="Jaromczyk J."/>
            <person name="Schardl C.L."/>
        </authorList>
    </citation>
    <scope>NUCLEOTIDE SEQUENCE [LARGE SCALE GENOMIC DNA]</scope>
    <source>
        <strain evidence="2">Z6</strain>
    </source>
</reference>
<keyword evidence="1" id="KW-0548">Nucleotidyltransferase</keyword>
<proteinExistence type="predicted"/>
<dbReference type="Pfam" id="PF02348">
    <property type="entry name" value="CTP_transf_3"/>
    <property type="match status" value="1"/>
</dbReference>
<dbReference type="GO" id="GO:0008781">
    <property type="term" value="F:N-acylneuraminate cytidylyltransferase activity"/>
    <property type="evidence" value="ECO:0007669"/>
    <property type="project" value="TreeGrafter"/>
</dbReference>
<dbReference type="RefSeq" id="WP_068715555.1">
    <property type="nucleotide sequence ID" value="NZ_LWDV01000007.1"/>
</dbReference>
<dbReference type="CDD" id="cd02513">
    <property type="entry name" value="CMP-NeuAc_Synthase"/>
    <property type="match status" value="1"/>
</dbReference>
<sequence>MIDNREVLSIILARSGSKGISQKNIKKLKGKPLISYTIEEAIKSKYIDRVIVSTDDFEIRKVAKQCGAEVPFIRPKELATDEATSEDAMIHAINWLKLNEKYKSDYVILLQPTSPLRKVQDIDGAIEKFARSNGDSLLGLCEANKHPYWMMEVKNEEAFYFISEIGKYTRRQDLPKIYNINGAIYITKTKLFLQTKCRWCGKIIPYVMPKERSIDIDDMLDWKLAELLLEEGNR</sequence>
<dbReference type="PANTHER" id="PTHR21485">
    <property type="entry name" value="HAD SUPERFAMILY MEMBERS CMAS AND KDSC"/>
    <property type="match status" value="1"/>
</dbReference>
<comment type="caution">
    <text evidence="1">The sequence shown here is derived from an EMBL/GenBank/DDBJ whole genome shotgun (WGS) entry which is preliminary data.</text>
</comment>
<dbReference type="Proteomes" id="UP000093514">
    <property type="component" value="Unassembled WGS sequence"/>
</dbReference>